<reference evidence="3 4" key="1">
    <citation type="journal article" date="2017" name="BMC Genomics">
        <title>Genome sequencing of 39 Akkermansia muciniphila isolates reveals its population structure, genomic and functional diverisity, and global distribution in mammalian gut microbiotas.</title>
        <authorList>
            <person name="Guo X."/>
            <person name="Li S."/>
            <person name="Zhang J."/>
            <person name="Wu F."/>
            <person name="Li X."/>
            <person name="Wu D."/>
            <person name="Zhang M."/>
            <person name="Ou Z."/>
            <person name="Jie Z."/>
            <person name="Yan Q."/>
            <person name="Li P."/>
            <person name="Yi J."/>
            <person name="Peng Y."/>
        </authorList>
    </citation>
    <scope>NUCLEOTIDE SEQUENCE [LARGE SCALE GENOMIC DNA]</scope>
    <source>
        <strain evidence="3 4">GP24</strain>
    </source>
</reference>
<sequence>MKAPRRNVKSGTGFSLANSPFPGILAGGMKQGLFIGVSALLIMAGLTGCDDSSERRARYAEKKPAPRPLERTFDPPRKILPPAAPVKKAPVWMDYKGEDMRQLTELSGRKVLIVFYAPWSRPAMDYVQAVKSYAAAQDGKAFAVLIDADAYPDVARKYRLEAVPLTLLYLEGMKLKEMVGSLSAPRLNELIEQTIRVQ</sequence>
<evidence type="ECO:0000313" key="4">
    <source>
        <dbReference type="Proteomes" id="UP000236000"/>
    </source>
</evidence>
<dbReference type="Gene3D" id="3.40.30.10">
    <property type="entry name" value="Glutaredoxin"/>
    <property type="match status" value="1"/>
</dbReference>
<evidence type="ECO:0000259" key="2">
    <source>
        <dbReference type="Pfam" id="PF00085"/>
    </source>
</evidence>
<dbReference type="GO" id="GO:0005737">
    <property type="term" value="C:cytoplasm"/>
    <property type="evidence" value="ECO:0007669"/>
    <property type="project" value="TreeGrafter"/>
</dbReference>
<dbReference type="PANTHER" id="PTHR45663:SF11">
    <property type="entry name" value="GEO12009P1"/>
    <property type="match status" value="1"/>
</dbReference>
<dbReference type="EMBL" id="PJKA01000013">
    <property type="protein sequence ID" value="PNC17416.1"/>
    <property type="molecule type" value="Genomic_DNA"/>
</dbReference>
<protein>
    <recommendedName>
        <fullName evidence="2">Thioredoxin domain-containing protein</fullName>
    </recommendedName>
</protein>
<dbReference type="SUPFAM" id="SSF52833">
    <property type="entry name" value="Thioredoxin-like"/>
    <property type="match status" value="1"/>
</dbReference>
<evidence type="ECO:0000256" key="1">
    <source>
        <dbReference type="SAM" id="MobiDB-lite"/>
    </source>
</evidence>
<name>A0A2N8HC26_9BACT</name>
<dbReference type="Proteomes" id="UP000236000">
    <property type="component" value="Unassembled WGS sequence"/>
</dbReference>
<dbReference type="InterPro" id="IPR036249">
    <property type="entry name" value="Thioredoxin-like_sf"/>
</dbReference>
<accession>A0A2N8HC26</accession>
<dbReference type="InterPro" id="IPR013766">
    <property type="entry name" value="Thioredoxin_domain"/>
</dbReference>
<dbReference type="CDD" id="cd02947">
    <property type="entry name" value="TRX_family"/>
    <property type="match status" value="1"/>
</dbReference>
<dbReference type="PANTHER" id="PTHR45663">
    <property type="entry name" value="GEO12009P1"/>
    <property type="match status" value="1"/>
</dbReference>
<comment type="caution">
    <text evidence="3">The sequence shown here is derived from an EMBL/GenBank/DDBJ whole genome shotgun (WGS) entry which is preliminary data.</text>
</comment>
<dbReference type="GO" id="GO:0015035">
    <property type="term" value="F:protein-disulfide reductase activity"/>
    <property type="evidence" value="ECO:0007669"/>
    <property type="project" value="TreeGrafter"/>
</dbReference>
<organism evidence="3 4">
    <name type="scientific">Akkermansia muciniphila</name>
    <dbReference type="NCBI Taxonomy" id="239935"/>
    <lineage>
        <taxon>Bacteria</taxon>
        <taxon>Pseudomonadati</taxon>
        <taxon>Verrucomicrobiota</taxon>
        <taxon>Verrucomicrobiia</taxon>
        <taxon>Verrucomicrobiales</taxon>
        <taxon>Akkermansiaceae</taxon>
        <taxon>Akkermansia</taxon>
    </lineage>
</organism>
<feature type="region of interest" description="Disordered" evidence="1">
    <location>
        <begin position="55"/>
        <end position="77"/>
    </location>
</feature>
<gene>
    <name evidence="3" type="ORF">CXU22_12475</name>
</gene>
<evidence type="ECO:0000313" key="3">
    <source>
        <dbReference type="EMBL" id="PNC17416.1"/>
    </source>
</evidence>
<proteinExistence type="predicted"/>
<dbReference type="AlphaFoldDB" id="A0A2N8HC26"/>
<feature type="domain" description="Thioredoxin" evidence="2">
    <location>
        <begin position="107"/>
        <end position="192"/>
    </location>
</feature>
<dbReference type="Pfam" id="PF00085">
    <property type="entry name" value="Thioredoxin"/>
    <property type="match status" value="1"/>
</dbReference>
<dbReference type="OrthoDB" id="199339at2"/>